<dbReference type="InterPro" id="IPR008271">
    <property type="entry name" value="Ser/Thr_kinase_AS"/>
</dbReference>
<dbReference type="InterPro" id="IPR017441">
    <property type="entry name" value="Protein_kinase_ATP_BS"/>
</dbReference>
<name>C4QZ13_KOMPG</name>
<keyword evidence="7" id="KW-0472">Membrane</keyword>
<dbReference type="RefSeq" id="XP_002490767.1">
    <property type="nucleotide sequence ID" value="XM_002490722.1"/>
</dbReference>
<dbReference type="Gene3D" id="1.10.510.10">
    <property type="entry name" value="Transferase(Phosphotransferase) domain 1"/>
    <property type="match status" value="1"/>
</dbReference>
<evidence type="ECO:0000259" key="8">
    <source>
        <dbReference type="PROSITE" id="PS50011"/>
    </source>
</evidence>
<feature type="domain" description="Protein kinase" evidence="8">
    <location>
        <begin position="141"/>
        <end position="462"/>
    </location>
</feature>
<comment type="similarity">
    <text evidence="5">Belongs to the protein kinase superfamily. Ser/Thr protein kinase family. GCN2 subfamily.</text>
</comment>
<dbReference type="EMBL" id="FN392319">
    <property type="protein sequence ID" value="CAY68487.1"/>
    <property type="molecule type" value="Genomic_DNA"/>
</dbReference>
<dbReference type="GO" id="GO:0005634">
    <property type="term" value="C:nucleus"/>
    <property type="evidence" value="ECO:0007669"/>
    <property type="project" value="TreeGrafter"/>
</dbReference>
<dbReference type="PROSITE" id="PS00108">
    <property type="entry name" value="PROTEIN_KINASE_ST"/>
    <property type="match status" value="1"/>
</dbReference>
<proteinExistence type="inferred from homology"/>
<dbReference type="GO" id="GO:0005524">
    <property type="term" value="F:ATP binding"/>
    <property type="evidence" value="ECO:0007669"/>
    <property type="project" value="UniProtKB-UniRule"/>
</dbReference>
<evidence type="ECO:0000256" key="6">
    <source>
        <dbReference type="PROSITE-ProRule" id="PRU10141"/>
    </source>
</evidence>
<dbReference type="Proteomes" id="UP000000314">
    <property type="component" value="Chromosome 1"/>
</dbReference>
<dbReference type="eggNOG" id="KOG0032">
    <property type="taxonomic scope" value="Eukaryota"/>
</dbReference>
<keyword evidence="1" id="KW-0808">Transferase</keyword>
<accession>C4QZ13</accession>
<keyword evidence="7" id="KW-1133">Transmembrane helix</keyword>
<dbReference type="FunCoup" id="C4QZ13">
    <property type="interactions" value="195"/>
</dbReference>
<keyword evidence="2 6" id="KW-0547">Nucleotide-binding</keyword>
<dbReference type="Gene3D" id="3.30.200.20">
    <property type="entry name" value="Phosphorylase Kinase, domain 1"/>
    <property type="match status" value="1"/>
</dbReference>
<evidence type="ECO:0000256" key="1">
    <source>
        <dbReference type="ARBA" id="ARBA00022679"/>
    </source>
</evidence>
<dbReference type="SUPFAM" id="SSF56112">
    <property type="entry name" value="Protein kinase-like (PK-like)"/>
    <property type="match status" value="1"/>
</dbReference>
<keyword evidence="10" id="KW-1185">Reference proteome</keyword>
<dbReference type="GO" id="GO:0030447">
    <property type="term" value="P:filamentous growth"/>
    <property type="evidence" value="ECO:0007669"/>
    <property type="project" value="UniProtKB-ARBA"/>
</dbReference>
<dbReference type="OrthoDB" id="1405469at2759"/>
<gene>
    <name evidence="9" type="ordered locus">PAS_chr1-4_0627</name>
</gene>
<evidence type="ECO:0000256" key="5">
    <source>
        <dbReference type="ARBA" id="ARBA00037982"/>
    </source>
</evidence>
<dbReference type="InterPro" id="IPR050339">
    <property type="entry name" value="CC_SR_Kinase"/>
</dbReference>
<protein>
    <submittedName>
        <fullName evidence="9">Serine/threonine kinase</fullName>
    </submittedName>
</protein>
<evidence type="ECO:0000256" key="2">
    <source>
        <dbReference type="ARBA" id="ARBA00022741"/>
    </source>
</evidence>
<reference evidence="9 10" key="1">
    <citation type="journal article" date="2009" name="Nat. Biotechnol.">
        <title>Genome sequence of the recombinant protein production host Pichia pastoris.</title>
        <authorList>
            <person name="De Schutter K."/>
            <person name="Lin Y.C."/>
            <person name="Tiels P."/>
            <person name="Van Hecke A."/>
            <person name="Glinka S."/>
            <person name="Weber-Lehmann J."/>
            <person name="Rouze P."/>
            <person name="Van de Peer Y."/>
            <person name="Callewaert N."/>
        </authorList>
    </citation>
    <scope>NUCLEOTIDE SEQUENCE [LARGE SCALE GENOMIC DNA]</scope>
    <source>
        <strain evidence="10">GS115 / ATCC 20864</strain>
    </source>
</reference>
<dbReference type="Pfam" id="PF00069">
    <property type="entry name" value="Pkinase"/>
    <property type="match status" value="1"/>
</dbReference>
<keyword evidence="4 6" id="KW-0067">ATP-binding</keyword>
<keyword evidence="3 9" id="KW-0418">Kinase</keyword>
<dbReference type="InParanoid" id="C4QZ13"/>
<evidence type="ECO:0000256" key="3">
    <source>
        <dbReference type="ARBA" id="ARBA00022777"/>
    </source>
</evidence>
<dbReference type="PROSITE" id="PS50011">
    <property type="entry name" value="PROTEIN_KINASE_DOM"/>
    <property type="match status" value="1"/>
</dbReference>
<keyword evidence="7" id="KW-0812">Transmembrane</keyword>
<dbReference type="GO" id="GO:0004672">
    <property type="term" value="F:protein kinase activity"/>
    <property type="evidence" value="ECO:0007669"/>
    <property type="project" value="InterPro"/>
</dbReference>
<dbReference type="GeneID" id="8197835"/>
<dbReference type="InterPro" id="IPR011009">
    <property type="entry name" value="Kinase-like_dom_sf"/>
</dbReference>
<dbReference type="KEGG" id="ppa:PAS_chr1-4_0627"/>
<feature type="binding site" evidence="6">
    <location>
        <position position="173"/>
    </location>
    <ligand>
        <name>ATP</name>
        <dbReference type="ChEBI" id="CHEBI:30616"/>
    </ligand>
</feature>
<dbReference type="STRING" id="644223.C4QZ13"/>
<evidence type="ECO:0000313" key="9">
    <source>
        <dbReference type="EMBL" id="CAY68487.1"/>
    </source>
</evidence>
<evidence type="ECO:0000256" key="7">
    <source>
        <dbReference type="SAM" id="Phobius"/>
    </source>
</evidence>
<dbReference type="SMART" id="SM00220">
    <property type="entry name" value="S_TKc"/>
    <property type="match status" value="1"/>
</dbReference>
<dbReference type="PROSITE" id="PS00107">
    <property type="entry name" value="PROTEIN_KINASE_ATP"/>
    <property type="match status" value="1"/>
</dbReference>
<organism evidence="9 10">
    <name type="scientific">Komagataella phaffii (strain GS115 / ATCC 20864)</name>
    <name type="common">Yeast</name>
    <name type="synonym">Pichia pastoris</name>
    <dbReference type="NCBI Taxonomy" id="644223"/>
    <lineage>
        <taxon>Eukaryota</taxon>
        <taxon>Fungi</taxon>
        <taxon>Dikarya</taxon>
        <taxon>Ascomycota</taxon>
        <taxon>Saccharomycotina</taxon>
        <taxon>Pichiomycetes</taxon>
        <taxon>Pichiales</taxon>
        <taxon>Pichiaceae</taxon>
        <taxon>Komagataella</taxon>
    </lineage>
</organism>
<evidence type="ECO:0000313" key="10">
    <source>
        <dbReference type="Proteomes" id="UP000000314"/>
    </source>
</evidence>
<dbReference type="HOGENOM" id="CLU_010228_2_2_1"/>
<dbReference type="AlphaFoldDB" id="C4QZ13"/>
<sequence length="549" mass="62838">MSVVPYQKDLRVVWKHPDSRSVVLYSKEHQSFQYISLDRVDEVNGSDSDYFHSKNGSNQRRRSSTVCPRCGFNMSRSSPESMFNNNYFKLLANVQSNKLSEQEKDSHMNLLNSAIKFPSFKLNRSTFPDNLFSQGYFAKFFTELNVLGHGSNGVVLKVEHVLNDSCLGVFALKKISIGEKLSNLENVLNEVKILYQLTNADVQLGGNLVSYNHVWLEVDQPTDFGPKVPCVFILFEYCDGGDLESFIDRLKHPKLDIEQEKQYRRMVRKGLTAERGVHEPRSLNDVEIWKLFKDITNGVQQLHSSHILHRDLKPSNCLLKYRYEKEVTQLDEYNDIPKVMVSDFGEGTFDNIERSSSGYTGTLEFTAPEVFGSNYSRASDVYSLGLILYFLCFGDLPYKTQDIKREIQQYAKGESDLFTEIDVIRNDISKDWVKLILECCSLDADKRPSASEILANLNTIYLQLEAKQQNKEHPEPEAYGIHPPDSFNYPKFLAVIVNVLLLKVQQNTFKMVTCFIIGLSFHVTTKNMIMLSVLNALFSVLSIVYLNSN</sequence>
<dbReference type="PANTHER" id="PTHR11042">
    <property type="entry name" value="EUKARYOTIC TRANSLATION INITIATION FACTOR 2-ALPHA KINASE EIF2-ALPHA KINASE -RELATED"/>
    <property type="match status" value="1"/>
</dbReference>
<feature type="transmembrane region" description="Helical" evidence="7">
    <location>
        <begin position="528"/>
        <end position="546"/>
    </location>
</feature>
<dbReference type="InterPro" id="IPR000719">
    <property type="entry name" value="Prot_kinase_dom"/>
</dbReference>
<dbReference type="GO" id="GO:0005737">
    <property type="term" value="C:cytoplasm"/>
    <property type="evidence" value="ECO:0007669"/>
    <property type="project" value="TreeGrafter"/>
</dbReference>
<evidence type="ECO:0000256" key="4">
    <source>
        <dbReference type="ARBA" id="ARBA00022840"/>
    </source>
</evidence>
<dbReference type="PANTHER" id="PTHR11042:SF138">
    <property type="entry name" value="SERINE_THREONINE-PROTEIN KINASE IKS1-RELATED"/>
    <property type="match status" value="1"/>
</dbReference>